<keyword evidence="1" id="KW-0812">Transmembrane</keyword>
<accession>A0A5C5ZUR5</accession>
<gene>
    <name evidence="2" type="ORF">Mal64_03450</name>
</gene>
<keyword evidence="1" id="KW-0472">Membrane</keyword>
<evidence type="ECO:0000313" key="2">
    <source>
        <dbReference type="EMBL" id="TWT89963.1"/>
    </source>
</evidence>
<name>A0A5C5ZUR5_9BACT</name>
<evidence type="ECO:0000313" key="3">
    <source>
        <dbReference type="Proteomes" id="UP000315440"/>
    </source>
</evidence>
<keyword evidence="1" id="KW-1133">Transmembrane helix</keyword>
<organism evidence="2 3">
    <name type="scientific">Pseudobythopirellula maris</name>
    <dbReference type="NCBI Taxonomy" id="2527991"/>
    <lineage>
        <taxon>Bacteria</taxon>
        <taxon>Pseudomonadati</taxon>
        <taxon>Planctomycetota</taxon>
        <taxon>Planctomycetia</taxon>
        <taxon>Pirellulales</taxon>
        <taxon>Lacipirellulaceae</taxon>
        <taxon>Pseudobythopirellula</taxon>
    </lineage>
</organism>
<comment type="caution">
    <text evidence="2">The sequence shown here is derived from an EMBL/GenBank/DDBJ whole genome shotgun (WGS) entry which is preliminary data.</text>
</comment>
<evidence type="ECO:0008006" key="4">
    <source>
        <dbReference type="Google" id="ProtNLM"/>
    </source>
</evidence>
<dbReference type="PANTHER" id="PTHR35716">
    <property type="entry name" value="OS05G0574700 PROTEIN-RELATED"/>
    <property type="match status" value="1"/>
</dbReference>
<sequence length="206" mass="22297">MPRNIPPDADSHATPLRRLGGSFRLLPLLLVIVVGFGVGLRLGKERGVAADAHTASPDAEATAVDRWRPSPELRPNEVVRLQMQALSDFRNDHDAARRVFALASPLNRAATGPLPNFAQMLLHPLYSPMVVCERFIVGAPAVRGDNAVVLVTAVDSQGTISQYRFVLGLQHGEHEGCWMTDQVRSLLVSWDPGATSDKVPVPGDEA</sequence>
<feature type="transmembrane region" description="Helical" evidence="1">
    <location>
        <begin position="25"/>
        <end position="43"/>
    </location>
</feature>
<dbReference type="EMBL" id="SJPQ01000001">
    <property type="protein sequence ID" value="TWT89963.1"/>
    <property type="molecule type" value="Genomic_DNA"/>
</dbReference>
<dbReference type="Proteomes" id="UP000315440">
    <property type="component" value="Unassembled WGS sequence"/>
</dbReference>
<dbReference type="AlphaFoldDB" id="A0A5C5ZUR5"/>
<evidence type="ECO:0000256" key="1">
    <source>
        <dbReference type="SAM" id="Phobius"/>
    </source>
</evidence>
<dbReference type="RefSeq" id="WP_146396116.1">
    <property type="nucleotide sequence ID" value="NZ_SJPQ01000001.1"/>
</dbReference>
<reference evidence="2 3" key="1">
    <citation type="submission" date="2019-02" db="EMBL/GenBank/DDBJ databases">
        <title>Deep-cultivation of Planctomycetes and their phenomic and genomic characterization uncovers novel biology.</title>
        <authorList>
            <person name="Wiegand S."/>
            <person name="Jogler M."/>
            <person name="Boedeker C."/>
            <person name="Pinto D."/>
            <person name="Vollmers J."/>
            <person name="Rivas-Marin E."/>
            <person name="Kohn T."/>
            <person name="Peeters S.H."/>
            <person name="Heuer A."/>
            <person name="Rast P."/>
            <person name="Oberbeckmann S."/>
            <person name="Bunk B."/>
            <person name="Jeske O."/>
            <person name="Meyerdierks A."/>
            <person name="Storesund J.E."/>
            <person name="Kallscheuer N."/>
            <person name="Luecker S."/>
            <person name="Lage O.M."/>
            <person name="Pohl T."/>
            <person name="Merkel B.J."/>
            <person name="Hornburger P."/>
            <person name="Mueller R.-W."/>
            <person name="Bruemmer F."/>
            <person name="Labrenz M."/>
            <person name="Spormann A.M."/>
            <person name="Op Den Camp H."/>
            <person name="Overmann J."/>
            <person name="Amann R."/>
            <person name="Jetten M.S.M."/>
            <person name="Mascher T."/>
            <person name="Medema M.H."/>
            <person name="Devos D.P."/>
            <person name="Kaster A.-K."/>
            <person name="Ovreas L."/>
            <person name="Rohde M."/>
            <person name="Galperin M.Y."/>
            <person name="Jogler C."/>
        </authorList>
    </citation>
    <scope>NUCLEOTIDE SEQUENCE [LARGE SCALE GENOMIC DNA]</scope>
    <source>
        <strain evidence="2 3">Mal64</strain>
    </source>
</reference>
<proteinExistence type="predicted"/>
<protein>
    <recommendedName>
        <fullName evidence="4">DUF4864 domain-containing protein</fullName>
    </recommendedName>
</protein>
<keyword evidence="3" id="KW-1185">Reference proteome</keyword>
<dbReference type="OrthoDB" id="289736at2"/>